<dbReference type="Proteomes" id="UP000218811">
    <property type="component" value="Unassembled WGS sequence"/>
</dbReference>
<organism evidence="2 3">
    <name type="scientific">Wolfiporia cocos (strain MD-104)</name>
    <name type="common">Brown rot fungus</name>
    <dbReference type="NCBI Taxonomy" id="742152"/>
    <lineage>
        <taxon>Eukaryota</taxon>
        <taxon>Fungi</taxon>
        <taxon>Dikarya</taxon>
        <taxon>Basidiomycota</taxon>
        <taxon>Agaricomycotina</taxon>
        <taxon>Agaricomycetes</taxon>
        <taxon>Polyporales</taxon>
        <taxon>Phaeolaceae</taxon>
        <taxon>Wolfiporia</taxon>
    </lineage>
</organism>
<dbReference type="AlphaFoldDB" id="A0A2H3JFN6"/>
<feature type="transmembrane region" description="Helical" evidence="1">
    <location>
        <begin position="133"/>
        <end position="153"/>
    </location>
</feature>
<proteinExistence type="predicted"/>
<keyword evidence="1" id="KW-0812">Transmembrane</keyword>
<evidence type="ECO:0000313" key="3">
    <source>
        <dbReference type="Proteomes" id="UP000218811"/>
    </source>
</evidence>
<feature type="transmembrane region" description="Helical" evidence="1">
    <location>
        <begin position="174"/>
        <end position="195"/>
    </location>
</feature>
<sequence>MERDLPPGFEEWLKLFVWHRSVPSSIHYRHWIQEDITSVCLALTSTGAVSQIHALIIPSCGPDSSPSPLPSLRRTHSTKWLTLFPLPDMMQPIDYYGYYFGGMFISLMFHGGVLAQASYYLSHYSKDSMVLKGFVLFLMDFGHHSFMIMEMYLMRSHGILNDGHDILNGRKYRVPVIAAATAFMIVSLVEVYEIWIQSSGLQESVNKVDTDHLCRQPRGYTPVGIFMREKKVQATHMFPEYFKSSSLHSRPQQYADYRCIQLLRYFERLPRLRSHFVTEACTGQALISDDRSDASVALRAAREVHMRKG</sequence>
<evidence type="ECO:0000256" key="1">
    <source>
        <dbReference type="SAM" id="Phobius"/>
    </source>
</evidence>
<name>A0A2H3JFN6_WOLCO</name>
<reference evidence="2 3" key="1">
    <citation type="journal article" date="2012" name="Science">
        <title>The Paleozoic origin of enzymatic lignin decomposition reconstructed from 31 fungal genomes.</title>
        <authorList>
            <person name="Floudas D."/>
            <person name="Binder M."/>
            <person name="Riley R."/>
            <person name="Barry K."/>
            <person name="Blanchette R.A."/>
            <person name="Henrissat B."/>
            <person name="Martinez A.T."/>
            <person name="Otillar R."/>
            <person name="Spatafora J.W."/>
            <person name="Yadav J.S."/>
            <person name="Aerts A."/>
            <person name="Benoit I."/>
            <person name="Boyd A."/>
            <person name="Carlson A."/>
            <person name="Copeland A."/>
            <person name="Coutinho P.M."/>
            <person name="de Vries R.P."/>
            <person name="Ferreira P."/>
            <person name="Findley K."/>
            <person name="Foster B."/>
            <person name="Gaskell J."/>
            <person name="Glotzer D."/>
            <person name="Gorecki P."/>
            <person name="Heitman J."/>
            <person name="Hesse C."/>
            <person name="Hori C."/>
            <person name="Igarashi K."/>
            <person name="Jurgens J.A."/>
            <person name="Kallen N."/>
            <person name="Kersten P."/>
            <person name="Kohler A."/>
            <person name="Kuees U."/>
            <person name="Kumar T.K.A."/>
            <person name="Kuo A."/>
            <person name="LaButti K."/>
            <person name="Larrondo L.F."/>
            <person name="Lindquist E."/>
            <person name="Ling A."/>
            <person name="Lombard V."/>
            <person name="Lucas S."/>
            <person name="Lundell T."/>
            <person name="Martin R."/>
            <person name="McLaughlin D.J."/>
            <person name="Morgenstern I."/>
            <person name="Morin E."/>
            <person name="Murat C."/>
            <person name="Nagy L.G."/>
            <person name="Nolan M."/>
            <person name="Ohm R.A."/>
            <person name="Patyshakuliyeva A."/>
            <person name="Rokas A."/>
            <person name="Ruiz-Duenas F.J."/>
            <person name="Sabat G."/>
            <person name="Salamov A."/>
            <person name="Samejima M."/>
            <person name="Schmutz J."/>
            <person name="Slot J.C."/>
            <person name="St John F."/>
            <person name="Stenlid J."/>
            <person name="Sun H."/>
            <person name="Sun S."/>
            <person name="Syed K."/>
            <person name="Tsang A."/>
            <person name="Wiebenga A."/>
            <person name="Young D."/>
            <person name="Pisabarro A."/>
            <person name="Eastwood D.C."/>
            <person name="Martin F."/>
            <person name="Cullen D."/>
            <person name="Grigoriev I.V."/>
            <person name="Hibbett D.S."/>
        </authorList>
    </citation>
    <scope>NUCLEOTIDE SEQUENCE [LARGE SCALE GENOMIC DNA]</scope>
    <source>
        <strain evidence="2 3">MD-104</strain>
    </source>
</reference>
<keyword evidence="1" id="KW-0472">Membrane</keyword>
<protein>
    <submittedName>
        <fullName evidence="2">Uncharacterized protein</fullName>
    </submittedName>
</protein>
<gene>
    <name evidence="2" type="ORF">WOLCODRAFT_20016</name>
</gene>
<feature type="transmembrane region" description="Helical" evidence="1">
    <location>
        <begin position="96"/>
        <end position="121"/>
    </location>
</feature>
<dbReference type="EMBL" id="KB467854">
    <property type="protein sequence ID" value="PCH35524.1"/>
    <property type="molecule type" value="Genomic_DNA"/>
</dbReference>
<evidence type="ECO:0000313" key="2">
    <source>
        <dbReference type="EMBL" id="PCH35524.1"/>
    </source>
</evidence>
<keyword evidence="1" id="KW-1133">Transmembrane helix</keyword>
<accession>A0A2H3JFN6</accession>
<keyword evidence="3" id="KW-1185">Reference proteome</keyword>